<comment type="catalytic activity">
    <reaction evidence="1">
        <text>2-dehydro-3-deoxy-6-phospho-D-gluconate = D-glyceraldehyde 3-phosphate + pyruvate</text>
        <dbReference type="Rhea" id="RHEA:17089"/>
        <dbReference type="ChEBI" id="CHEBI:15361"/>
        <dbReference type="ChEBI" id="CHEBI:57569"/>
        <dbReference type="ChEBI" id="CHEBI:59776"/>
        <dbReference type="EC" id="4.1.2.14"/>
    </reaction>
</comment>
<comment type="pathway">
    <text evidence="2">Carbohydrate acid metabolism; 2-dehydro-3-deoxy-D-gluconate degradation; D-glyceraldehyde 3-phosphate and pyruvate from 2-dehydro-3-deoxy-D-gluconate: step 2/2.</text>
</comment>
<evidence type="ECO:0000256" key="3">
    <source>
        <dbReference type="ARBA" id="ARBA00006906"/>
    </source>
</evidence>
<keyword evidence="8" id="KW-0119">Carbohydrate metabolism</keyword>
<evidence type="ECO:0000313" key="9">
    <source>
        <dbReference type="EMBL" id="MCX2982094.1"/>
    </source>
</evidence>
<dbReference type="RefSeq" id="WP_279246125.1">
    <property type="nucleotide sequence ID" value="NZ_SHNN01000003.1"/>
</dbReference>
<dbReference type="InterPro" id="IPR000887">
    <property type="entry name" value="Aldlse_KDPG_KHG"/>
</dbReference>
<dbReference type="InterPro" id="IPR013785">
    <property type="entry name" value="Aldolase_TIM"/>
</dbReference>
<organism evidence="9 10">
    <name type="scientific">Candidatus Litorirhabdus singularis</name>
    <dbReference type="NCBI Taxonomy" id="2518993"/>
    <lineage>
        <taxon>Bacteria</taxon>
        <taxon>Pseudomonadati</taxon>
        <taxon>Pseudomonadota</taxon>
        <taxon>Gammaproteobacteria</taxon>
        <taxon>Cellvibrionales</taxon>
        <taxon>Halieaceae</taxon>
        <taxon>Candidatus Litorirhabdus</taxon>
    </lineage>
</organism>
<keyword evidence="10" id="KW-1185">Reference proteome</keyword>
<dbReference type="NCBIfam" id="TIGR01182">
    <property type="entry name" value="eda"/>
    <property type="match status" value="1"/>
</dbReference>
<dbReference type="PANTHER" id="PTHR30246:SF1">
    <property type="entry name" value="2-DEHYDRO-3-DEOXY-6-PHOSPHOGALACTONATE ALDOLASE-RELATED"/>
    <property type="match status" value="1"/>
</dbReference>
<comment type="subunit">
    <text evidence="4">Homotrimer.</text>
</comment>
<evidence type="ECO:0000256" key="4">
    <source>
        <dbReference type="ARBA" id="ARBA00011233"/>
    </source>
</evidence>
<dbReference type="PANTHER" id="PTHR30246">
    <property type="entry name" value="2-KETO-3-DEOXY-6-PHOSPHOGLUCONATE ALDOLASE"/>
    <property type="match status" value="1"/>
</dbReference>
<evidence type="ECO:0000256" key="8">
    <source>
        <dbReference type="ARBA" id="ARBA00023277"/>
    </source>
</evidence>
<evidence type="ECO:0000313" key="10">
    <source>
        <dbReference type="Proteomes" id="UP001143362"/>
    </source>
</evidence>
<evidence type="ECO:0000256" key="7">
    <source>
        <dbReference type="ARBA" id="ARBA00023270"/>
    </source>
</evidence>
<evidence type="ECO:0000256" key="2">
    <source>
        <dbReference type="ARBA" id="ARBA00004736"/>
    </source>
</evidence>
<proteinExistence type="inferred from homology"/>
<reference evidence="9" key="1">
    <citation type="submission" date="2019-02" db="EMBL/GenBank/DDBJ databases">
        <authorList>
            <person name="Li S.-H."/>
        </authorList>
    </citation>
    <scope>NUCLEOTIDE SEQUENCE</scope>
    <source>
        <strain evidence="9">IMCC14734</strain>
    </source>
</reference>
<dbReference type="InterPro" id="IPR031337">
    <property type="entry name" value="KDPG/KHG_AS_1"/>
</dbReference>
<accession>A0ABT3TL02</accession>
<dbReference type="SUPFAM" id="SSF51569">
    <property type="entry name" value="Aldolase"/>
    <property type="match status" value="1"/>
</dbReference>
<dbReference type="PROSITE" id="PS00160">
    <property type="entry name" value="ALDOLASE_KDPG_KHG_2"/>
    <property type="match status" value="1"/>
</dbReference>
<dbReference type="CDD" id="cd00452">
    <property type="entry name" value="KDPG_aldolase"/>
    <property type="match status" value="1"/>
</dbReference>
<dbReference type="Proteomes" id="UP001143362">
    <property type="component" value="Unassembled WGS sequence"/>
</dbReference>
<dbReference type="PROSITE" id="PS00159">
    <property type="entry name" value="ALDOLASE_KDPG_KHG_1"/>
    <property type="match status" value="1"/>
</dbReference>
<dbReference type="EMBL" id="SHNN01000003">
    <property type="protein sequence ID" value="MCX2982094.1"/>
    <property type="molecule type" value="Genomic_DNA"/>
</dbReference>
<evidence type="ECO:0000256" key="1">
    <source>
        <dbReference type="ARBA" id="ARBA00000654"/>
    </source>
</evidence>
<gene>
    <name evidence="9" type="ORF">EYC98_14630</name>
</gene>
<name>A0ABT3TL02_9GAMM</name>
<dbReference type="Gene3D" id="3.20.20.70">
    <property type="entry name" value="Aldolase class I"/>
    <property type="match status" value="1"/>
</dbReference>
<dbReference type="EC" id="4.1.2.14" evidence="5"/>
<protein>
    <recommendedName>
        <fullName evidence="5">2-dehydro-3-deoxy-phosphogluconate aldolase</fullName>
        <ecNumber evidence="5">4.1.2.14</ecNumber>
    </recommendedName>
</protein>
<dbReference type="Pfam" id="PF01081">
    <property type="entry name" value="Aldolase"/>
    <property type="match status" value="1"/>
</dbReference>
<keyword evidence="7" id="KW-0704">Schiff base</keyword>
<dbReference type="NCBIfam" id="NF004325">
    <property type="entry name" value="PRK05718.1"/>
    <property type="match status" value="1"/>
</dbReference>
<evidence type="ECO:0000256" key="6">
    <source>
        <dbReference type="ARBA" id="ARBA00023239"/>
    </source>
</evidence>
<dbReference type="InterPro" id="IPR031338">
    <property type="entry name" value="KDPG/KHG_AS_2"/>
</dbReference>
<keyword evidence="6" id="KW-0456">Lyase</keyword>
<comment type="similarity">
    <text evidence="3">Belongs to the KHG/KDPG aldolase family.</text>
</comment>
<evidence type="ECO:0000256" key="5">
    <source>
        <dbReference type="ARBA" id="ARBA00013063"/>
    </source>
</evidence>
<comment type="caution">
    <text evidence="9">The sequence shown here is derived from an EMBL/GenBank/DDBJ whole genome shotgun (WGS) entry which is preliminary data.</text>
</comment>
<sequence>MIAEKLSKARVLPVITATSASSTVELARALHRGGMQAVEITLRTSAALDSIRAVAAELPELLVAAGTVTNPAELDAAVAAGATMVVSPGSTPQLLRAARDAGVDFVPGVATASEVMQGLDEGYSCFKLFPAVAVGGLALLKSLGGPYPDVRFCPTGGLTPANFRDYLALPNVVCCGGSWMVAADLVDNQQWDQIENLARDAMSPLAQGE</sequence>